<dbReference type="InterPro" id="IPR036291">
    <property type="entry name" value="NAD(P)-bd_dom_sf"/>
</dbReference>
<feature type="domain" description="Alcohol dehydrogenase-like N-terminal" evidence="5">
    <location>
        <begin position="26"/>
        <end position="152"/>
    </location>
</feature>
<reference evidence="6 7" key="1">
    <citation type="submission" date="2017-07" db="EMBL/GenBank/DDBJ databases">
        <title>A draft genome sequence of Komagataeibacter sucrofermentans LMG 18788.</title>
        <authorList>
            <person name="Skraban J."/>
            <person name="Cleenwerck I."/>
            <person name="Vandamme P."/>
            <person name="Trcek J."/>
        </authorList>
    </citation>
    <scope>NUCLEOTIDE SEQUENCE [LARGE SCALE GENOMIC DNA]</scope>
    <source>
        <strain evidence="6 7">LMG 18788</strain>
    </source>
</reference>
<feature type="domain" description="Alcohol dehydrogenase-like C-terminal" evidence="4">
    <location>
        <begin position="198"/>
        <end position="266"/>
    </location>
</feature>
<dbReference type="Gene3D" id="3.40.50.720">
    <property type="entry name" value="NAD(P)-binding Rossmann-like Domain"/>
    <property type="match status" value="1"/>
</dbReference>
<accession>A0A318QZP7</accession>
<dbReference type="Pfam" id="PF00107">
    <property type="entry name" value="ADH_zinc_N"/>
    <property type="match status" value="1"/>
</dbReference>
<dbReference type="InterPro" id="IPR013149">
    <property type="entry name" value="ADH-like_C"/>
</dbReference>
<comment type="caution">
    <text evidence="6">The sequence shown here is derived from an EMBL/GenBank/DDBJ whole genome shotgun (WGS) entry which is preliminary data.</text>
</comment>
<name>A0A318QZP7_9PROT</name>
<keyword evidence="2" id="KW-0479">Metal-binding</keyword>
<dbReference type="Gene3D" id="3.90.180.10">
    <property type="entry name" value="Medium-chain alcohol dehydrogenases, catalytic domain"/>
    <property type="match status" value="1"/>
</dbReference>
<comment type="cofactor">
    <cofactor evidence="1">
        <name>Zn(2+)</name>
        <dbReference type="ChEBI" id="CHEBI:29105"/>
    </cofactor>
</comment>
<dbReference type="OrthoDB" id="9773078at2"/>
<evidence type="ECO:0000256" key="2">
    <source>
        <dbReference type="ARBA" id="ARBA00022723"/>
    </source>
</evidence>
<dbReference type="SUPFAM" id="SSF50129">
    <property type="entry name" value="GroES-like"/>
    <property type="match status" value="1"/>
</dbReference>
<dbReference type="InterPro" id="IPR011032">
    <property type="entry name" value="GroES-like_sf"/>
</dbReference>
<dbReference type="SUPFAM" id="SSF51735">
    <property type="entry name" value="NAD(P)-binding Rossmann-fold domains"/>
    <property type="match status" value="1"/>
</dbReference>
<dbReference type="GO" id="GO:0046872">
    <property type="term" value="F:metal ion binding"/>
    <property type="evidence" value="ECO:0007669"/>
    <property type="project" value="UniProtKB-KW"/>
</dbReference>
<organism evidence="6 7">
    <name type="scientific">Komagataeibacter sucrofermentans</name>
    <dbReference type="NCBI Taxonomy" id="1053551"/>
    <lineage>
        <taxon>Bacteria</taxon>
        <taxon>Pseudomonadati</taxon>
        <taxon>Pseudomonadota</taxon>
        <taxon>Alphaproteobacteria</taxon>
        <taxon>Acetobacterales</taxon>
        <taxon>Acetobacteraceae</taxon>
        <taxon>Komagataeibacter</taxon>
    </lineage>
</organism>
<evidence type="ECO:0000256" key="1">
    <source>
        <dbReference type="ARBA" id="ARBA00001947"/>
    </source>
</evidence>
<evidence type="ECO:0000259" key="4">
    <source>
        <dbReference type="Pfam" id="PF00107"/>
    </source>
</evidence>
<dbReference type="InterPro" id="IPR013154">
    <property type="entry name" value="ADH-like_N"/>
</dbReference>
<protein>
    <submittedName>
        <fullName evidence="6">Glutathione-dependent formaldehyde dehydrogenase</fullName>
    </submittedName>
</protein>
<dbReference type="PANTHER" id="PTHR42813:SF2">
    <property type="entry name" value="DEHYDROGENASE, ZINC-CONTAINING, PUTATIVE (AFU_ORTHOLOGUE AFUA_2G02810)-RELATED"/>
    <property type="match status" value="1"/>
</dbReference>
<dbReference type="CDD" id="cd08283">
    <property type="entry name" value="FDH_like_1"/>
    <property type="match status" value="1"/>
</dbReference>
<gene>
    <name evidence="6" type="ORF">CFR77_09915</name>
</gene>
<dbReference type="RefSeq" id="WP_110569408.1">
    <property type="nucleotide sequence ID" value="NZ_CP137147.1"/>
</dbReference>
<dbReference type="Pfam" id="PF08240">
    <property type="entry name" value="ADH_N"/>
    <property type="match status" value="1"/>
</dbReference>
<keyword evidence="3" id="KW-0862">Zinc</keyword>
<dbReference type="EMBL" id="NKUA01000012">
    <property type="protein sequence ID" value="PYD78603.1"/>
    <property type="molecule type" value="Genomic_DNA"/>
</dbReference>
<evidence type="ECO:0000259" key="5">
    <source>
        <dbReference type="Pfam" id="PF08240"/>
    </source>
</evidence>
<evidence type="ECO:0000313" key="7">
    <source>
        <dbReference type="Proteomes" id="UP000247814"/>
    </source>
</evidence>
<sequence length="414" mass="44395">MKALTWQKKGKITCESVPDPAIMDGHDAIIRVTACAICGSDLHLMDGMMPTMQCGDILGHETMGEVVEVGRENTRLTVGDRVVVPFTISCGVCRQCKWGNWSCCERTNPNGRQQAETFGYPLAGLFGYSHMTGGFPGGQAEYLRVPHADIGPIIVPDGLSDDQVLFLSDIFPTGYQAAEQCDITPEAEKTIAIWGCGPVGQMAIRSCFLLGAKRVIAIDQVPERLAMARAAGAETIDFGTENIQHTLVEMTHGLGPDAVIEAVGMEAHGADTMMQKVGSALLSATTLERPFALNQAILGCRPGGIVSMPGVYAGALGPVMVGVLMNKGLTLRTGQTNAQKYLQPLLERIEKGEIDPSFVISHRSTDLEEGPALYEKFRDKKDDCIKVVFYPHGGNGMSGFGHLSSNSDVFADGD</sequence>
<dbReference type="AlphaFoldDB" id="A0A318QZP7"/>
<proteinExistence type="predicted"/>
<keyword evidence="7" id="KW-1185">Reference proteome</keyword>
<evidence type="ECO:0000313" key="6">
    <source>
        <dbReference type="EMBL" id="PYD78603.1"/>
    </source>
</evidence>
<evidence type="ECO:0000256" key="3">
    <source>
        <dbReference type="ARBA" id="ARBA00022833"/>
    </source>
</evidence>
<dbReference type="Proteomes" id="UP000247814">
    <property type="component" value="Unassembled WGS sequence"/>
</dbReference>
<dbReference type="PANTHER" id="PTHR42813">
    <property type="entry name" value="ZINC-TYPE ALCOHOL DEHYDROGENASE-LIKE"/>
    <property type="match status" value="1"/>
</dbReference>